<dbReference type="InterPro" id="IPR029063">
    <property type="entry name" value="SAM-dependent_MTases_sf"/>
</dbReference>
<dbReference type="InterPro" id="IPR016461">
    <property type="entry name" value="COMT-like"/>
</dbReference>
<name>A0A9W9Q8N5_PENBR</name>
<dbReference type="EMBL" id="JAPZBQ010000005">
    <property type="protein sequence ID" value="KAJ5329056.1"/>
    <property type="molecule type" value="Genomic_DNA"/>
</dbReference>
<sequence>MSFLNRLASLLGLSSPAPVVPPGAALAATVTVPASLGFVPVAIHFDLFDILVQHGGPATADEVTKTCNERISAREKNEPKLSTKLASDTLYIMSGLGLVERVAEERFAANAITNHMVAMPSAQHGALHLSVTKYRLNPQTSLLNPTSTTEGLMAGAFLMKKLQDTGFAYPFADADGPLQYAYQLMGQPELASQHTYSIMETQGRMDSFNQFMVGKFLKFGTFPERVLSMGYDLDGALAGSGSTAMVDIGGGRGELLLEVKAHYPHLQAEELIVQEFNADIESVPGVTLMEWNFKESSEQPVHGARIYSLQHILHNLPDLDAVALLQKISRAMAPGSRVLIIEYAKNLTYTSLHASMIALYGGRERSAAEWRQIASLTGLKVTFEKYVRAGESLVEMRKEDR</sequence>
<proteinExistence type="predicted"/>
<dbReference type="InterPro" id="IPR001077">
    <property type="entry name" value="COMT_C"/>
</dbReference>
<dbReference type="PANTHER" id="PTHR43712">
    <property type="entry name" value="PUTATIVE (AFU_ORTHOLOGUE AFUA_4G14580)-RELATED"/>
    <property type="match status" value="1"/>
</dbReference>
<keyword evidence="5" id="KW-0732">Signal</keyword>
<dbReference type="GO" id="GO:0044550">
    <property type="term" value="P:secondary metabolite biosynthetic process"/>
    <property type="evidence" value="ECO:0007669"/>
    <property type="project" value="UniProtKB-ARBA"/>
</dbReference>
<feature type="domain" description="O-methyltransferase C-terminal" evidence="6">
    <location>
        <begin position="241"/>
        <end position="378"/>
    </location>
</feature>
<dbReference type="Proteomes" id="UP001147695">
    <property type="component" value="Unassembled WGS sequence"/>
</dbReference>
<evidence type="ECO:0000256" key="4">
    <source>
        <dbReference type="PIRSR" id="PIRSR005739-1"/>
    </source>
</evidence>
<evidence type="ECO:0000313" key="8">
    <source>
        <dbReference type="Proteomes" id="UP001147695"/>
    </source>
</evidence>
<dbReference type="Gene3D" id="3.40.50.150">
    <property type="entry name" value="Vaccinia Virus protein VP39"/>
    <property type="match status" value="1"/>
</dbReference>
<dbReference type="PANTHER" id="PTHR43712:SF18">
    <property type="entry name" value="PUTATIVE (AFU_ORTHOLOGUE AFUA_4G14240)-RELATED"/>
    <property type="match status" value="1"/>
</dbReference>
<keyword evidence="2" id="KW-0808">Transferase</keyword>
<evidence type="ECO:0000259" key="6">
    <source>
        <dbReference type="Pfam" id="PF00891"/>
    </source>
</evidence>
<dbReference type="GO" id="GO:0032259">
    <property type="term" value="P:methylation"/>
    <property type="evidence" value="ECO:0007669"/>
    <property type="project" value="UniProtKB-KW"/>
</dbReference>
<protein>
    <recommendedName>
        <fullName evidence="6">O-methyltransferase C-terminal domain-containing protein</fullName>
    </recommendedName>
</protein>
<comment type="caution">
    <text evidence="7">The sequence shown here is derived from an EMBL/GenBank/DDBJ whole genome shotgun (WGS) entry which is preliminary data.</text>
</comment>
<evidence type="ECO:0000256" key="5">
    <source>
        <dbReference type="SAM" id="SignalP"/>
    </source>
</evidence>
<feature type="chain" id="PRO_5040926836" description="O-methyltransferase C-terminal domain-containing protein" evidence="5">
    <location>
        <begin position="17"/>
        <end position="401"/>
    </location>
</feature>
<evidence type="ECO:0000313" key="7">
    <source>
        <dbReference type="EMBL" id="KAJ5329056.1"/>
    </source>
</evidence>
<accession>A0A9W9Q8N5</accession>
<evidence type="ECO:0000256" key="1">
    <source>
        <dbReference type="ARBA" id="ARBA00022603"/>
    </source>
</evidence>
<reference evidence="7" key="2">
    <citation type="journal article" date="2023" name="IMA Fungus">
        <title>Comparative genomic study of the Penicillium genus elucidates a diverse pangenome and 15 lateral gene transfer events.</title>
        <authorList>
            <person name="Petersen C."/>
            <person name="Sorensen T."/>
            <person name="Nielsen M.R."/>
            <person name="Sondergaard T.E."/>
            <person name="Sorensen J.L."/>
            <person name="Fitzpatrick D.A."/>
            <person name="Frisvad J.C."/>
            <person name="Nielsen K.L."/>
        </authorList>
    </citation>
    <scope>NUCLEOTIDE SEQUENCE</scope>
    <source>
        <strain evidence="7">IBT 35673</strain>
    </source>
</reference>
<evidence type="ECO:0000256" key="2">
    <source>
        <dbReference type="ARBA" id="ARBA00022679"/>
    </source>
</evidence>
<feature type="signal peptide" evidence="5">
    <location>
        <begin position="1"/>
        <end position="16"/>
    </location>
</feature>
<dbReference type="Pfam" id="PF00891">
    <property type="entry name" value="Methyltransf_2"/>
    <property type="match status" value="1"/>
</dbReference>
<reference evidence="7" key="1">
    <citation type="submission" date="2022-12" db="EMBL/GenBank/DDBJ databases">
        <authorList>
            <person name="Petersen C."/>
        </authorList>
    </citation>
    <scope>NUCLEOTIDE SEQUENCE</scope>
    <source>
        <strain evidence="7">IBT 35673</strain>
    </source>
</reference>
<dbReference type="SUPFAM" id="SSF53335">
    <property type="entry name" value="S-adenosyl-L-methionine-dependent methyltransferases"/>
    <property type="match status" value="1"/>
</dbReference>
<dbReference type="GO" id="GO:0008171">
    <property type="term" value="F:O-methyltransferase activity"/>
    <property type="evidence" value="ECO:0007669"/>
    <property type="project" value="InterPro"/>
</dbReference>
<keyword evidence="1" id="KW-0489">Methyltransferase</keyword>
<dbReference type="PIRSF" id="PIRSF005739">
    <property type="entry name" value="O-mtase"/>
    <property type="match status" value="1"/>
</dbReference>
<feature type="active site" description="Proton acceptor" evidence="4">
    <location>
        <position position="314"/>
    </location>
</feature>
<dbReference type="AlphaFoldDB" id="A0A9W9Q8N5"/>
<dbReference type="PROSITE" id="PS51683">
    <property type="entry name" value="SAM_OMT_II"/>
    <property type="match status" value="1"/>
</dbReference>
<keyword evidence="3" id="KW-0949">S-adenosyl-L-methionine</keyword>
<organism evidence="7 8">
    <name type="scientific">Penicillium brevicompactum</name>
    <dbReference type="NCBI Taxonomy" id="5074"/>
    <lineage>
        <taxon>Eukaryota</taxon>
        <taxon>Fungi</taxon>
        <taxon>Dikarya</taxon>
        <taxon>Ascomycota</taxon>
        <taxon>Pezizomycotina</taxon>
        <taxon>Eurotiomycetes</taxon>
        <taxon>Eurotiomycetidae</taxon>
        <taxon>Eurotiales</taxon>
        <taxon>Aspergillaceae</taxon>
        <taxon>Penicillium</taxon>
    </lineage>
</organism>
<evidence type="ECO:0000256" key="3">
    <source>
        <dbReference type="ARBA" id="ARBA00022691"/>
    </source>
</evidence>
<gene>
    <name evidence="7" type="ORF">N7452_009446</name>
</gene>